<gene>
    <name evidence="2" type="ORF">EV148_104107</name>
</gene>
<dbReference type="EMBL" id="SLWQ01000004">
    <property type="protein sequence ID" value="TCO40746.1"/>
    <property type="molecule type" value="Genomic_DNA"/>
</dbReference>
<organism evidence="2 3">
    <name type="scientific">Dokdonella fugitiva</name>
    <dbReference type="NCBI Taxonomy" id="328517"/>
    <lineage>
        <taxon>Bacteria</taxon>
        <taxon>Pseudomonadati</taxon>
        <taxon>Pseudomonadota</taxon>
        <taxon>Gammaproteobacteria</taxon>
        <taxon>Lysobacterales</taxon>
        <taxon>Rhodanobacteraceae</taxon>
        <taxon>Dokdonella</taxon>
    </lineage>
</organism>
<evidence type="ECO:0000256" key="1">
    <source>
        <dbReference type="SAM" id="MobiDB-lite"/>
    </source>
</evidence>
<accession>A0A4R2I9Q1</accession>
<comment type="caution">
    <text evidence="2">The sequence shown here is derived from an EMBL/GenBank/DDBJ whole genome shotgun (WGS) entry which is preliminary data.</text>
</comment>
<evidence type="ECO:0000313" key="3">
    <source>
        <dbReference type="Proteomes" id="UP000294862"/>
    </source>
</evidence>
<dbReference type="RefSeq" id="WP_131996996.1">
    <property type="nucleotide sequence ID" value="NZ_SLWQ01000004.1"/>
</dbReference>
<protein>
    <submittedName>
        <fullName evidence="2">Uncharacterized protein</fullName>
    </submittedName>
</protein>
<sequence length="146" mass="16089">MEPQHKRTAGALVRAVVMLAIKLLLNAARDIVLIPLAVAAAVADLALLRSGEPRFFRAVLRMGEWSDRWIDVWSGGREPHEDPRENVDALLARVEVVVRDPQAGARRARVLKRWAERQLTRARRAARPALGGDGTERPPGGAKPKA</sequence>
<evidence type="ECO:0000313" key="2">
    <source>
        <dbReference type="EMBL" id="TCO40746.1"/>
    </source>
</evidence>
<name>A0A4R2I9Q1_9GAMM</name>
<feature type="region of interest" description="Disordered" evidence="1">
    <location>
        <begin position="121"/>
        <end position="146"/>
    </location>
</feature>
<proteinExistence type="predicted"/>
<dbReference type="OrthoDB" id="9960250at2"/>
<dbReference type="Proteomes" id="UP000294862">
    <property type="component" value="Unassembled WGS sequence"/>
</dbReference>
<reference evidence="2 3" key="1">
    <citation type="journal article" date="2015" name="Stand. Genomic Sci.">
        <title>Genomic Encyclopedia of Bacterial and Archaeal Type Strains, Phase III: the genomes of soil and plant-associated and newly described type strains.</title>
        <authorList>
            <person name="Whitman W.B."/>
            <person name="Woyke T."/>
            <person name="Klenk H.P."/>
            <person name="Zhou Y."/>
            <person name="Lilburn T.G."/>
            <person name="Beck B.J."/>
            <person name="De Vos P."/>
            <person name="Vandamme P."/>
            <person name="Eisen J.A."/>
            <person name="Garrity G."/>
            <person name="Hugenholtz P."/>
            <person name="Kyrpides N.C."/>
        </authorList>
    </citation>
    <scope>NUCLEOTIDE SEQUENCE [LARGE SCALE GENOMIC DNA]</scope>
    <source>
        <strain evidence="2 3">A3</strain>
    </source>
</reference>
<keyword evidence="3" id="KW-1185">Reference proteome</keyword>
<dbReference type="AlphaFoldDB" id="A0A4R2I9Q1"/>